<evidence type="ECO:0000313" key="1">
    <source>
        <dbReference type="EMBL" id="UPQ79927.1"/>
    </source>
</evidence>
<dbReference type="InterPro" id="IPR016776">
    <property type="entry name" value="ApeP-like_dehydratase"/>
</dbReference>
<dbReference type="SUPFAM" id="SSF54637">
    <property type="entry name" value="Thioesterase/thiol ester dehydrase-isomerase"/>
    <property type="match status" value="1"/>
</dbReference>
<proteinExistence type="predicted"/>
<dbReference type="Gene3D" id="3.10.129.10">
    <property type="entry name" value="Hotdog Thioesterase"/>
    <property type="match status" value="1"/>
</dbReference>
<keyword evidence="2" id="KW-1185">Reference proteome</keyword>
<dbReference type="Pfam" id="PF22817">
    <property type="entry name" value="ApeP-like"/>
    <property type="match status" value="1"/>
</dbReference>
<accession>A0ABY4KKJ7</accession>
<dbReference type="Proteomes" id="UP000830583">
    <property type="component" value="Chromosome"/>
</dbReference>
<sequence length="154" mass="17665">MQPLENLIEIQNYLPHRAPMLMVDYIVEFNEDEVVTVFEIKKDNLFVVNSFFLEIGLIENAAQTCSSIVAKSYFIDDNHNEKEDVSVVGFISGIKKLQVHSLPQVGNTIQTKAALISRFDADEYKICSMKCTTYFETELLFEAELNLFIQKTNQ</sequence>
<dbReference type="EMBL" id="CP096205">
    <property type="protein sequence ID" value="UPQ79927.1"/>
    <property type="molecule type" value="Genomic_DNA"/>
</dbReference>
<name>A0ABY4KKJ7_9FLAO</name>
<reference evidence="1" key="1">
    <citation type="submission" date="2022-04" db="EMBL/GenBank/DDBJ databases">
        <title>Consumption of N2O by Flavobacterium azooxidireducens sp. nov. isolated from Decomposing Leaf Litter of Phragmites australis (Cav.).</title>
        <authorList>
            <person name="Behrendt U."/>
            <person name="Spanner T."/>
            <person name="Augustin J."/>
            <person name="Horn M.A."/>
            <person name="Kolb S."/>
            <person name="Ulrich A."/>
        </authorList>
    </citation>
    <scope>NUCLEOTIDE SEQUENCE</scope>
    <source>
        <strain evidence="1">IGB 4-14</strain>
    </source>
</reference>
<gene>
    <name evidence="1" type="ORF">M0M57_03610</name>
</gene>
<dbReference type="InterPro" id="IPR029069">
    <property type="entry name" value="HotDog_dom_sf"/>
</dbReference>
<protein>
    <submittedName>
        <fullName evidence="1">ABC transporter permease</fullName>
    </submittedName>
</protein>
<evidence type="ECO:0000313" key="2">
    <source>
        <dbReference type="Proteomes" id="UP000830583"/>
    </source>
</evidence>
<organism evidence="1 2">
    <name type="scientific">Flavobacterium azooxidireducens</name>
    <dbReference type="NCBI Taxonomy" id="1871076"/>
    <lineage>
        <taxon>Bacteria</taxon>
        <taxon>Pseudomonadati</taxon>
        <taxon>Bacteroidota</taxon>
        <taxon>Flavobacteriia</taxon>
        <taxon>Flavobacteriales</taxon>
        <taxon>Flavobacteriaceae</taxon>
        <taxon>Flavobacterium</taxon>
    </lineage>
</organism>
<dbReference type="RefSeq" id="WP_248435451.1">
    <property type="nucleotide sequence ID" value="NZ_CP096205.1"/>
</dbReference>